<name>A0A9P0B2Z5_BRAAE</name>
<dbReference type="InterPro" id="IPR031937">
    <property type="entry name" value="PNISR"/>
</dbReference>
<evidence type="ECO:0000256" key="1">
    <source>
        <dbReference type="SAM" id="MobiDB-lite"/>
    </source>
</evidence>
<sequence length="594" mass="67450">MYSGSDSTESQKFPQWALNPSTYQNMANDQVDWAALAQQWIIMKEAGPPPVPGEQPVTLNKKNKREASPEMGEAPMDMEDKDENPPWPGPPKVASNEWGWNNQNQNWNNSWNNSWNGPPHSVPPPTVMMKPPLLPTPKNYNELSAPPESSSDNAVPFAGTARSNDYSPVYWTNNRVIKPRNKRFSKINVPTAVAPIAPIETPQAGSPPTLDAAKRKSLPAWIREGLEKMERDKLKQLEREKEKFEREVFHEKIKQTEKEKMEILKTTMQEQQKSKFESDGELTEEEEPQTDEKSFSYKPEPVLTQEELMLKVRRTMTEVLLKVTNAEIATIVKEESLRWIKKLKASDHRSSAPSGANITAKLGLGIYGEGSDSSSEDSEDEYLKEKRDSDSELKDIIRKKVSDFSRTEREIEEKLAEAEGKKGGYASRDSSPDSSQNESQVDARTQGRRKKSHDVSPPHKQRSPSTSSDSASPARAKSRPKPSRRSSSSSESAHSKRSRARRSRSRSRTPRRRGSPSRERRGERTRRRSRSHSSRSSRRSRSPPGRRSRRSRSKERGAKRSRSRSRSRSHRSSKRRRSRSGSAAGGRGKRSHRH</sequence>
<dbReference type="EMBL" id="OV121134">
    <property type="protein sequence ID" value="CAH0553718.1"/>
    <property type="molecule type" value="Genomic_DNA"/>
</dbReference>
<feature type="compositionally biased region" description="Polar residues" evidence="1">
    <location>
        <begin position="138"/>
        <end position="153"/>
    </location>
</feature>
<reference evidence="2" key="1">
    <citation type="submission" date="2021-12" db="EMBL/GenBank/DDBJ databases">
        <authorList>
            <person name="King R."/>
        </authorList>
    </citation>
    <scope>NUCLEOTIDE SEQUENCE</scope>
</reference>
<accession>A0A9P0B2Z5</accession>
<evidence type="ECO:0000313" key="2">
    <source>
        <dbReference type="EMBL" id="CAH0553718.1"/>
    </source>
</evidence>
<feature type="compositionally biased region" description="Low complexity" evidence="1">
    <location>
        <begin position="463"/>
        <end position="475"/>
    </location>
</feature>
<evidence type="ECO:0008006" key="4">
    <source>
        <dbReference type="Google" id="ProtNLM"/>
    </source>
</evidence>
<feature type="compositionally biased region" description="Basic residues" evidence="1">
    <location>
        <begin position="523"/>
        <end position="579"/>
    </location>
</feature>
<feature type="region of interest" description="Disordered" evidence="1">
    <location>
        <begin position="46"/>
        <end position="164"/>
    </location>
</feature>
<proteinExistence type="predicted"/>
<feature type="compositionally biased region" description="Basic residues" evidence="1">
    <location>
        <begin position="495"/>
        <end position="515"/>
    </location>
</feature>
<dbReference type="PANTHER" id="PTHR31518">
    <property type="entry name" value="ARGININE/SERINE-RICH PROTEIN PNISR"/>
    <property type="match status" value="1"/>
</dbReference>
<keyword evidence="3" id="KW-1185">Reference proteome</keyword>
<protein>
    <recommendedName>
        <fullName evidence="4">Arginine/serine-rich protein PNISR</fullName>
    </recommendedName>
</protein>
<feature type="compositionally biased region" description="Acidic residues" evidence="1">
    <location>
        <begin position="279"/>
        <end position="289"/>
    </location>
</feature>
<feature type="compositionally biased region" description="Low complexity" evidence="1">
    <location>
        <begin position="98"/>
        <end position="117"/>
    </location>
</feature>
<organism evidence="2 3">
    <name type="scientific">Brassicogethes aeneus</name>
    <name type="common">Rape pollen beetle</name>
    <name type="synonym">Meligethes aeneus</name>
    <dbReference type="NCBI Taxonomy" id="1431903"/>
    <lineage>
        <taxon>Eukaryota</taxon>
        <taxon>Metazoa</taxon>
        <taxon>Ecdysozoa</taxon>
        <taxon>Arthropoda</taxon>
        <taxon>Hexapoda</taxon>
        <taxon>Insecta</taxon>
        <taxon>Pterygota</taxon>
        <taxon>Neoptera</taxon>
        <taxon>Endopterygota</taxon>
        <taxon>Coleoptera</taxon>
        <taxon>Polyphaga</taxon>
        <taxon>Cucujiformia</taxon>
        <taxon>Nitidulidae</taxon>
        <taxon>Meligethinae</taxon>
        <taxon>Brassicogethes</taxon>
    </lineage>
</organism>
<dbReference type="Pfam" id="PF15996">
    <property type="entry name" value="PNISR"/>
    <property type="match status" value="1"/>
</dbReference>
<dbReference type="OrthoDB" id="10065820at2759"/>
<feature type="region of interest" description="Disordered" evidence="1">
    <location>
        <begin position="267"/>
        <end position="300"/>
    </location>
</feature>
<dbReference type="AlphaFoldDB" id="A0A9P0B2Z5"/>
<dbReference type="Proteomes" id="UP001154078">
    <property type="component" value="Chromosome 3"/>
</dbReference>
<feature type="compositionally biased region" description="Polar residues" evidence="1">
    <location>
        <begin position="428"/>
        <end position="443"/>
    </location>
</feature>
<feature type="compositionally biased region" description="Basic and acidic residues" evidence="1">
    <location>
        <begin position="381"/>
        <end position="422"/>
    </location>
</feature>
<feature type="region of interest" description="Disordered" evidence="1">
    <location>
        <begin position="365"/>
        <end position="594"/>
    </location>
</feature>
<gene>
    <name evidence="2" type="ORF">MELIAE_LOCUS5643</name>
</gene>
<evidence type="ECO:0000313" key="3">
    <source>
        <dbReference type="Proteomes" id="UP001154078"/>
    </source>
</evidence>